<dbReference type="Pfam" id="PF03466">
    <property type="entry name" value="LysR_substrate"/>
    <property type="match status" value="1"/>
</dbReference>
<dbReference type="AlphaFoldDB" id="A0A316G477"/>
<dbReference type="Gene3D" id="3.40.190.10">
    <property type="entry name" value="Periplasmic binding protein-like II"/>
    <property type="match status" value="2"/>
</dbReference>
<sequence>MDLKVIQAFLVLADTLHFAKTAETIHVSPSTLSRMMQRLEHETKQSLFQRDNRQVVLTEAGQRFRLFAEKVTKEWQRLTSDFDRYSLELTGKLSLYCTVTAAHNYLPQLIEPFRRQHPGLNIDLETGDVSVAFSKVKKQHSDIAFAVASEKIPEEFYFYPLDIISLKVIAPKKYVESNRVFSSHEIDWDNMPIVMAESGPGRTHTQNWLQRMSINPEIYANVSGHEAIVSMVALGCGIALVPEPVLQNSPLKDKVAQLSSPVAPNPFTLGIICLQQNRHKPQIEAFISLVHQVFSATV</sequence>
<accession>A0A316G477</accession>
<organism evidence="6 7">
    <name type="scientific">Pleionea mediterranea</name>
    <dbReference type="NCBI Taxonomy" id="523701"/>
    <lineage>
        <taxon>Bacteria</taxon>
        <taxon>Pseudomonadati</taxon>
        <taxon>Pseudomonadota</taxon>
        <taxon>Gammaproteobacteria</taxon>
        <taxon>Oceanospirillales</taxon>
        <taxon>Pleioneaceae</taxon>
        <taxon>Pleionea</taxon>
    </lineage>
</organism>
<evidence type="ECO:0000256" key="4">
    <source>
        <dbReference type="ARBA" id="ARBA00023163"/>
    </source>
</evidence>
<dbReference type="PROSITE" id="PS50931">
    <property type="entry name" value="HTH_LYSR"/>
    <property type="match status" value="1"/>
</dbReference>
<evidence type="ECO:0000259" key="5">
    <source>
        <dbReference type="PROSITE" id="PS50931"/>
    </source>
</evidence>
<dbReference type="FunFam" id="1.10.10.10:FF:000001">
    <property type="entry name" value="LysR family transcriptional regulator"/>
    <property type="match status" value="1"/>
</dbReference>
<evidence type="ECO:0000256" key="1">
    <source>
        <dbReference type="ARBA" id="ARBA00009437"/>
    </source>
</evidence>
<evidence type="ECO:0000313" key="6">
    <source>
        <dbReference type="EMBL" id="PWK49207.1"/>
    </source>
</evidence>
<dbReference type="Gene3D" id="1.10.10.10">
    <property type="entry name" value="Winged helix-like DNA-binding domain superfamily/Winged helix DNA-binding domain"/>
    <property type="match status" value="1"/>
</dbReference>
<comment type="caution">
    <text evidence="6">The sequence shown here is derived from an EMBL/GenBank/DDBJ whole genome shotgun (WGS) entry which is preliminary data.</text>
</comment>
<evidence type="ECO:0000256" key="2">
    <source>
        <dbReference type="ARBA" id="ARBA00023015"/>
    </source>
</evidence>
<evidence type="ECO:0000256" key="3">
    <source>
        <dbReference type="ARBA" id="ARBA00023125"/>
    </source>
</evidence>
<gene>
    <name evidence="6" type="ORF">C8D97_108116</name>
</gene>
<proteinExistence type="inferred from homology"/>
<dbReference type="InterPro" id="IPR005119">
    <property type="entry name" value="LysR_subst-bd"/>
</dbReference>
<dbReference type="GO" id="GO:0003700">
    <property type="term" value="F:DNA-binding transcription factor activity"/>
    <property type="evidence" value="ECO:0007669"/>
    <property type="project" value="InterPro"/>
</dbReference>
<keyword evidence="4" id="KW-0804">Transcription</keyword>
<feature type="domain" description="HTH lysR-type" evidence="5">
    <location>
        <begin position="1"/>
        <end position="58"/>
    </location>
</feature>
<dbReference type="SUPFAM" id="SSF46785">
    <property type="entry name" value="Winged helix' DNA-binding domain"/>
    <property type="match status" value="1"/>
</dbReference>
<protein>
    <submittedName>
        <fullName evidence="6">LysR family transcriptional regulator</fullName>
    </submittedName>
</protein>
<dbReference type="InterPro" id="IPR036388">
    <property type="entry name" value="WH-like_DNA-bd_sf"/>
</dbReference>
<dbReference type="PANTHER" id="PTHR30126:SF81">
    <property type="entry name" value="HTH-TYPE TRANSCRIPTIONAL REGULATOR ILVY"/>
    <property type="match status" value="1"/>
</dbReference>
<dbReference type="GO" id="GO:0000976">
    <property type="term" value="F:transcription cis-regulatory region binding"/>
    <property type="evidence" value="ECO:0007669"/>
    <property type="project" value="TreeGrafter"/>
</dbReference>
<dbReference type="PANTHER" id="PTHR30126">
    <property type="entry name" value="HTH-TYPE TRANSCRIPTIONAL REGULATOR"/>
    <property type="match status" value="1"/>
</dbReference>
<reference evidence="6 7" key="1">
    <citation type="submission" date="2018-05" db="EMBL/GenBank/DDBJ databases">
        <title>Genomic Encyclopedia of Type Strains, Phase IV (KMG-IV): sequencing the most valuable type-strain genomes for metagenomic binning, comparative biology and taxonomic classification.</title>
        <authorList>
            <person name="Goeker M."/>
        </authorList>
    </citation>
    <scope>NUCLEOTIDE SEQUENCE [LARGE SCALE GENOMIC DNA]</scope>
    <source>
        <strain evidence="6 7">DSM 25350</strain>
    </source>
</reference>
<dbReference type="OrthoDB" id="9803735at2"/>
<evidence type="ECO:0000313" key="7">
    <source>
        <dbReference type="Proteomes" id="UP000245790"/>
    </source>
</evidence>
<dbReference type="EMBL" id="QGGU01000008">
    <property type="protein sequence ID" value="PWK49207.1"/>
    <property type="molecule type" value="Genomic_DNA"/>
</dbReference>
<dbReference type="SUPFAM" id="SSF53850">
    <property type="entry name" value="Periplasmic binding protein-like II"/>
    <property type="match status" value="1"/>
</dbReference>
<dbReference type="InterPro" id="IPR036390">
    <property type="entry name" value="WH_DNA-bd_sf"/>
</dbReference>
<keyword evidence="7" id="KW-1185">Reference proteome</keyword>
<dbReference type="Pfam" id="PF00126">
    <property type="entry name" value="HTH_1"/>
    <property type="match status" value="1"/>
</dbReference>
<keyword evidence="2" id="KW-0805">Transcription regulation</keyword>
<dbReference type="Proteomes" id="UP000245790">
    <property type="component" value="Unassembled WGS sequence"/>
</dbReference>
<name>A0A316G477_9GAMM</name>
<dbReference type="InterPro" id="IPR000847">
    <property type="entry name" value="LysR_HTH_N"/>
</dbReference>
<comment type="similarity">
    <text evidence="1">Belongs to the LysR transcriptional regulatory family.</text>
</comment>
<dbReference type="NCBIfam" id="NF008722">
    <property type="entry name" value="PRK11716.1"/>
    <property type="match status" value="1"/>
</dbReference>
<keyword evidence="3" id="KW-0238">DNA-binding</keyword>
<dbReference type="RefSeq" id="WP_109764006.1">
    <property type="nucleotide sequence ID" value="NZ_QGGU01000008.1"/>
</dbReference>